<reference evidence="1 2" key="1">
    <citation type="submission" date="2024-09" db="EMBL/GenBank/DDBJ databases">
        <title>Chromosome-scale assembly of Riccia sorocarpa.</title>
        <authorList>
            <person name="Paukszto L."/>
        </authorList>
    </citation>
    <scope>NUCLEOTIDE SEQUENCE [LARGE SCALE GENOMIC DNA]</scope>
    <source>
        <strain evidence="1">LP-2024</strain>
        <tissue evidence="1">Aerial parts of the thallus</tissue>
    </source>
</reference>
<protein>
    <recommendedName>
        <fullName evidence="3">Endonuclease/exonuclease/phosphatase domain-containing protein</fullName>
    </recommendedName>
</protein>
<sequence length="299" mass="35119">MGVHAPAKRRDRPAFWEWLKGKASGGNWVITGDFNMVEYREDTIGPSPMIRGEEARSWARCANSLDLVDGWLGAVESKGPVFTRQQLHGERRKQTYFKMDVRHLKKEATWAEAQRVWKEHPEWATDARRKWGLALGRLKQVLRTSKLMEDSDLQEMNKLKINLELARRKIQTEDNEDNRREFLLTLNLHRKRELIDTHICRMRSRIRWIQLGDSPSKFFFAYLKAKFSQDNIVALKKDSGEVLENEEAVLEFIQESYKELYSAEEESDTMVAARAEVVNLMDKELTTEQNEKMEEVTYH</sequence>
<dbReference type="Gene3D" id="3.60.10.10">
    <property type="entry name" value="Endonuclease/exonuclease/phosphatase"/>
    <property type="match status" value="1"/>
</dbReference>
<proteinExistence type="predicted"/>
<name>A0ABD3HB24_9MARC</name>
<evidence type="ECO:0000313" key="2">
    <source>
        <dbReference type="Proteomes" id="UP001633002"/>
    </source>
</evidence>
<dbReference type="InterPro" id="IPR036691">
    <property type="entry name" value="Endo/exonu/phosph_ase_sf"/>
</dbReference>
<accession>A0ABD3HB24</accession>
<dbReference type="SUPFAM" id="SSF56219">
    <property type="entry name" value="DNase I-like"/>
    <property type="match status" value="1"/>
</dbReference>
<evidence type="ECO:0008006" key="3">
    <source>
        <dbReference type="Google" id="ProtNLM"/>
    </source>
</evidence>
<comment type="caution">
    <text evidence="1">The sequence shown here is derived from an EMBL/GenBank/DDBJ whole genome shotgun (WGS) entry which is preliminary data.</text>
</comment>
<keyword evidence="2" id="KW-1185">Reference proteome</keyword>
<dbReference type="Proteomes" id="UP001633002">
    <property type="component" value="Unassembled WGS sequence"/>
</dbReference>
<dbReference type="AlphaFoldDB" id="A0ABD3HB24"/>
<gene>
    <name evidence="1" type="ORF">R1sor_013663</name>
</gene>
<evidence type="ECO:0000313" key="1">
    <source>
        <dbReference type="EMBL" id="KAL3687354.1"/>
    </source>
</evidence>
<dbReference type="EMBL" id="JBJQOH010000004">
    <property type="protein sequence ID" value="KAL3687354.1"/>
    <property type="molecule type" value="Genomic_DNA"/>
</dbReference>
<organism evidence="1 2">
    <name type="scientific">Riccia sorocarpa</name>
    <dbReference type="NCBI Taxonomy" id="122646"/>
    <lineage>
        <taxon>Eukaryota</taxon>
        <taxon>Viridiplantae</taxon>
        <taxon>Streptophyta</taxon>
        <taxon>Embryophyta</taxon>
        <taxon>Marchantiophyta</taxon>
        <taxon>Marchantiopsida</taxon>
        <taxon>Marchantiidae</taxon>
        <taxon>Marchantiales</taxon>
        <taxon>Ricciaceae</taxon>
        <taxon>Riccia</taxon>
    </lineage>
</organism>